<dbReference type="Proteomes" id="UP000299102">
    <property type="component" value="Unassembled WGS sequence"/>
</dbReference>
<protein>
    <submittedName>
        <fullName evidence="1">Uncharacterized protein</fullName>
    </submittedName>
</protein>
<gene>
    <name evidence="1" type="ORF">EVAR_19588_1</name>
</gene>
<accession>A0A4C1UFD5</accession>
<evidence type="ECO:0000313" key="2">
    <source>
        <dbReference type="Proteomes" id="UP000299102"/>
    </source>
</evidence>
<keyword evidence="2" id="KW-1185">Reference proteome</keyword>
<organism evidence="1 2">
    <name type="scientific">Eumeta variegata</name>
    <name type="common">Bagworm moth</name>
    <name type="synonym">Eumeta japonica</name>
    <dbReference type="NCBI Taxonomy" id="151549"/>
    <lineage>
        <taxon>Eukaryota</taxon>
        <taxon>Metazoa</taxon>
        <taxon>Ecdysozoa</taxon>
        <taxon>Arthropoda</taxon>
        <taxon>Hexapoda</taxon>
        <taxon>Insecta</taxon>
        <taxon>Pterygota</taxon>
        <taxon>Neoptera</taxon>
        <taxon>Endopterygota</taxon>
        <taxon>Lepidoptera</taxon>
        <taxon>Glossata</taxon>
        <taxon>Ditrysia</taxon>
        <taxon>Tineoidea</taxon>
        <taxon>Psychidae</taxon>
        <taxon>Oiketicinae</taxon>
        <taxon>Eumeta</taxon>
    </lineage>
</organism>
<name>A0A4C1UFD5_EUMVA</name>
<sequence length="149" mass="16643">MVKALVYRKRSALYGVRAALKVLRVSRAGSLPCMLIFSMALRLNIGLREAAGIYEERPQNEGGYVVADNEHQTSYSHSVSAHALGYTSNMSHSTKRAARLKSFLDRTRSTASPSTSCEDTFRTAFPVYVGEGVREKTFLCFFYLANELF</sequence>
<reference evidence="1 2" key="1">
    <citation type="journal article" date="2019" name="Commun. Biol.">
        <title>The bagworm genome reveals a unique fibroin gene that provides high tensile strength.</title>
        <authorList>
            <person name="Kono N."/>
            <person name="Nakamura H."/>
            <person name="Ohtoshi R."/>
            <person name="Tomita M."/>
            <person name="Numata K."/>
            <person name="Arakawa K."/>
        </authorList>
    </citation>
    <scope>NUCLEOTIDE SEQUENCE [LARGE SCALE GENOMIC DNA]</scope>
</reference>
<dbReference type="AlphaFoldDB" id="A0A4C1UFD5"/>
<proteinExistence type="predicted"/>
<evidence type="ECO:0000313" key="1">
    <source>
        <dbReference type="EMBL" id="GBP25108.1"/>
    </source>
</evidence>
<dbReference type="EMBL" id="BGZK01000169">
    <property type="protein sequence ID" value="GBP25108.1"/>
    <property type="molecule type" value="Genomic_DNA"/>
</dbReference>
<comment type="caution">
    <text evidence="1">The sequence shown here is derived from an EMBL/GenBank/DDBJ whole genome shotgun (WGS) entry which is preliminary data.</text>
</comment>